<accession>A0ABP0MHA7</accession>
<proteinExistence type="predicted"/>
<dbReference type="EMBL" id="CAXAMN010017668">
    <property type="protein sequence ID" value="CAK9050894.1"/>
    <property type="molecule type" value="Genomic_DNA"/>
</dbReference>
<evidence type="ECO:0000313" key="3">
    <source>
        <dbReference type="Proteomes" id="UP001642484"/>
    </source>
</evidence>
<name>A0ABP0MHA7_9DINO</name>
<feature type="domain" description="Rab-GAP TBC" evidence="1">
    <location>
        <begin position="1"/>
        <end position="65"/>
    </location>
</feature>
<dbReference type="PROSITE" id="PS50086">
    <property type="entry name" value="TBC_RABGAP"/>
    <property type="match status" value="1"/>
</dbReference>
<dbReference type="InterPro" id="IPR050302">
    <property type="entry name" value="Rab_GAP_TBC_domain"/>
</dbReference>
<evidence type="ECO:0000259" key="1">
    <source>
        <dbReference type="PROSITE" id="PS50086"/>
    </source>
</evidence>
<keyword evidence="3" id="KW-1185">Reference proteome</keyword>
<dbReference type="InterPro" id="IPR000195">
    <property type="entry name" value="Rab-GAP-TBC_dom"/>
</dbReference>
<dbReference type="InterPro" id="IPR035969">
    <property type="entry name" value="Rab-GAP_TBC_sf"/>
</dbReference>
<dbReference type="SUPFAM" id="SSF47923">
    <property type="entry name" value="Ypt/Rab-GAP domain of gyp1p"/>
    <property type="match status" value="1"/>
</dbReference>
<evidence type="ECO:0000313" key="2">
    <source>
        <dbReference type="EMBL" id="CAK9050894.1"/>
    </source>
</evidence>
<sequence length="181" mass="20892">MVLLRADMQVLASFLQAYCPKVAKELNRLHVDLLSICSEWFLTWFAKSLPISTVLRVWDTLFFEGFKVQGPDPEQIWGMCSLALHVSQVFFRIAIGIFKRVEQEIMKCQSFDVVMERAKGWPRSMVEHNELLKASFDGLPSFRRQALLRARNEALSKIEREDLERMKLAETRLAQVASGRG</sequence>
<comment type="caution">
    <text evidence="2">The sequence shown here is derived from an EMBL/GenBank/DDBJ whole genome shotgun (WGS) entry which is preliminary data.</text>
</comment>
<dbReference type="Proteomes" id="UP001642484">
    <property type="component" value="Unassembled WGS sequence"/>
</dbReference>
<reference evidence="2 3" key="1">
    <citation type="submission" date="2024-02" db="EMBL/GenBank/DDBJ databases">
        <authorList>
            <person name="Chen Y."/>
            <person name="Shah S."/>
            <person name="Dougan E. K."/>
            <person name="Thang M."/>
            <person name="Chan C."/>
        </authorList>
    </citation>
    <scope>NUCLEOTIDE SEQUENCE [LARGE SCALE GENOMIC DNA]</scope>
</reference>
<organism evidence="2 3">
    <name type="scientific">Durusdinium trenchii</name>
    <dbReference type="NCBI Taxonomy" id="1381693"/>
    <lineage>
        <taxon>Eukaryota</taxon>
        <taxon>Sar</taxon>
        <taxon>Alveolata</taxon>
        <taxon>Dinophyceae</taxon>
        <taxon>Suessiales</taxon>
        <taxon>Symbiodiniaceae</taxon>
        <taxon>Durusdinium</taxon>
    </lineage>
</organism>
<dbReference type="Pfam" id="PF00566">
    <property type="entry name" value="RabGAP-TBC"/>
    <property type="match status" value="1"/>
</dbReference>
<gene>
    <name evidence="2" type="ORF">CCMP2556_LOCUS25900</name>
</gene>
<protein>
    <recommendedName>
        <fullName evidence="1">Rab-GAP TBC domain-containing protein</fullName>
    </recommendedName>
</protein>
<dbReference type="PANTHER" id="PTHR47219:SF20">
    <property type="entry name" value="TBC1 DOMAIN FAMILY MEMBER 2B"/>
    <property type="match status" value="1"/>
</dbReference>
<dbReference type="PANTHER" id="PTHR47219">
    <property type="entry name" value="RAB GTPASE-ACTIVATING PROTEIN 1-LIKE"/>
    <property type="match status" value="1"/>
</dbReference>
<dbReference type="Gene3D" id="1.10.472.80">
    <property type="entry name" value="Ypt/Rab-GAP domain of gyp1p, domain 3"/>
    <property type="match status" value="1"/>
</dbReference>